<protein>
    <recommendedName>
        <fullName evidence="2">FMP27/BLTP2/Hobbit GFWDK motif-containing RBG unit domain-containing protein</fullName>
    </recommendedName>
</protein>
<sequence length="2657" mass="299409">MGLIKLVSFLLVFCCIGWVVSRFAARLLAWFLSRVMAASVEFEVSGCNSLRDITVKFSKGTIDYISIGEIKLTLGRSLPKMGFRSMYSHLRLQLLICDLEFVIKKPELSNKKGKSQGSNSSKKVKLLLTIANITRFLSVSIKEIVIKVPKAIIGVKELRLDIQKESGYDPLFKFFLHLTPLLIQMYTPESSFDQPFDNQQTDRFIARKECSSILERNPAPIICEDISVSCEFVHERKRLSIRVLDLSTGVITADLNEGLFLISNTKPESSDGTYVNEEPTQEESVTRISKQKFQLESIKKCFFVLPEKVCITVPKVDVKFTHRGQDLSFSNSILGVNLSSNISKTTEENTAHGIFQLDFTEIHLLKGTDVSIVEIAKLSFNASVDAPIQENVLIKVGANLKIGATQCNLILDRLSPWLKLSSSGNKRVVIRDESPSAERSLASERNGILWTCAVSAPEFSILTYSLNKLPLYRGYCQSCNFSASNVATKGIQVHIELSELLLLMENGLQAQVKQNLLGEENSSGSLMNIIRLTIDWGPKEMQTHERDNFRSWKQVLSVDVTGMGVFLSFQQIESLISTMMAYKTLLKRSLPSNRKVTQDKMRRSSKTTLGGTQIMKVNIDSCMIKLCGDMTVEDTVVIDPKRVNFGSHGGQVVISESSDGTPRTATVLSNLPRGSNHVKFKTSVEVVRLSLYINKEKESTQIGFTRVRSIYEEVTGDKKQGDKITVFDIQKTKFLRRASGTTDAVRSLFSAVDIAVRWEPDIHLSLFELATRLKFLVQNIKLKDSSIDINGPSLSVEGMIPDNVVMHPEKSEKQNGIRDSVFAVDVENLRISAELADGVEAMIHASSIFSENAKIGVLLEGFVLSLNEARILKSGRLQLSSVPISLSSSINATVQPLTTRDWIIQCLDVHACLPYRLQLRAIDDAIEETFRGLKLVSSALSTVTFPVIKGSSTNLKSGISKVGSLRVILRKFSVDIEEEPMQGWLDEHYYLMKNHVCELNARLKFLDELISGESSCKCTEPSNHCSERKIYQGDETNIPNNNSVHLLREEIYRQAFQSYYQACQNIALSDGSDLDVNLSKIEGGLHGMIDFINKVDPYCLENNIPFSRIYGTNLLLNAGSLIVQLRNYTFPIFAGNSCKCQGRIVLAQQATCFQPQVLEDVFVGKWRRVRMLRSVSGTTPAMKTYLDLPISFHKGEISYGVGYEPVFADLSYVFTVALRRAKLGLRRSNPNLNVLEVIPPPKKERSLPWWDDIRYYSHGKIGLFFINFEANVLATSDPYDKQDKIQFISQEMDIQQTDGQVNVSSKDFRFYISSIHGLLKKSRLKVPCHTSIPVLKSPNFSFHVTMDWEVESGNPLNHYLHALPNEGVPREKIFDPFRSLSLSLRWSFSLGVSEPPYDKRAPSEFGNGPREMVGNGFSEKMENISVGYPTFNLGVHDLVWLIKWWNMVYLPPHKLRSFSRWPRFGVPRVPRSGNLSLDKVMTEFFLRIESTPACIKHSPLRDDDPSKGLTFRSAKLKYELCWGRGKQKYTFDCKRDILDVVYHGIDLHMLKVYLDRDMLQGIQTKNSISESALAATTDGVKRNVTGGFEKNDDTGFLLYSDYFSARRQTPKADSSRLSGWQEAGRRNTELSHFKAKEGNDSDSEDEHSDPSDDEGYNVVIADSCQRIFVYGLKLLWTLENRDVVWSWANGLSKIFEPQKPSPSRQYAQKKMLERQKELHESQVPKVDSSISSSSTPSGCASLPPQDTENPGRFQFVSPTTEEVGACANLFVKHEQSNDTEDEGKGHFMINVVQPQFNLHAEDANGRFLLAAASGRVLARSFHSLVHVGFEVIEKAMGTDTPKVPEAAPELTWKRVELSVMLEHVQAHVAPTDVDPGAGIQWLPKIHRISRKVKRTGALLERVFMPCQMYFRYTRHRSIATDFKVKPLKELSFNSPDIMASMTSRQFQVMLDVLTNLLFARLPKMEKNCLSYPSEDDDDIEEEADVVIPYGIEEVELSRINLEQVERERSLLLDDIRILSINTDVSFDPPVSQGICDNLYKVLGEKPILVHELKMEFESKQRIRKAALSELRAALQKAAQLRLFEKEKSKSPSYAIRISMRISKVVWSMIEEGKPFAEVEINNLAYYFDRDFKDIGIAQFTIKSFVVRNGLPNSKSGMLLSAWNAPIEWGKNFMLRVDAKQGAPREGRSPIELFQVNIFPLKIHLTESMYRMMWHYFFPGDEQDQQRRQEAWKVSTTSGSKRGKKGSFTSEATASSSQSSKEFEACERQNLTKPVKSENLKGNIPRGPELRRTSSFDKTWEESVAESVANELVMNAHSSSHSPTKSGPLVSSMEHPVSEMSKSKPKDVKSVKSYRQSLEEKKDGKSPDNKRARPARLTEFHNVKISQVELLLTYDGSRFPVSDLRLLMDTFHREEFICTWGRLFSRVKKHVIWGVLKSVTGMQAPFGRAVLAAPVETGVLLRNETQNGVSCPFHWTRAPKLRLPSISIYPGKKFKAKSLGQKDVQENGSPASDLNLSGIEGVKPRESYQFPVQFLKHQDDGAGDGFVTSIRGLFSSQRRKAKAFVLRTMRGDAEGDLLGDWSDGDTEISPFARQLTITKARRLIQRRTKKFRMKGKNSSVLELPGQDSPPSSSEKNLPFEIDSSDASSDELNDDILPN</sequence>
<evidence type="ECO:0000313" key="3">
    <source>
        <dbReference type="EMBL" id="KAK8952671.1"/>
    </source>
</evidence>
<dbReference type="InterPro" id="IPR019441">
    <property type="entry name" value="FMP27/BLTP2/Hobbit_GFWDK_RBG"/>
</dbReference>
<dbReference type="PANTHER" id="PTHR15678:SF8">
    <property type="entry name" value="PROTEIN KINKY POLLEN"/>
    <property type="match status" value="1"/>
</dbReference>
<feature type="region of interest" description="Disordered" evidence="1">
    <location>
        <begin position="1613"/>
        <end position="1656"/>
    </location>
</feature>
<organism evidence="3 4">
    <name type="scientific">Platanthera guangdongensis</name>
    <dbReference type="NCBI Taxonomy" id="2320717"/>
    <lineage>
        <taxon>Eukaryota</taxon>
        <taxon>Viridiplantae</taxon>
        <taxon>Streptophyta</taxon>
        <taxon>Embryophyta</taxon>
        <taxon>Tracheophyta</taxon>
        <taxon>Spermatophyta</taxon>
        <taxon>Magnoliopsida</taxon>
        <taxon>Liliopsida</taxon>
        <taxon>Asparagales</taxon>
        <taxon>Orchidaceae</taxon>
        <taxon>Orchidoideae</taxon>
        <taxon>Orchideae</taxon>
        <taxon>Orchidinae</taxon>
        <taxon>Platanthera</taxon>
    </lineage>
</organism>
<reference evidence="3 4" key="1">
    <citation type="journal article" date="2022" name="Nat. Plants">
        <title>Genomes of leafy and leafless Platanthera orchids illuminate the evolution of mycoheterotrophy.</title>
        <authorList>
            <person name="Li M.H."/>
            <person name="Liu K.W."/>
            <person name="Li Z."/>
            <person name="Lu H.C."/>
            <person name="Ye Q.L."/>
            <person name="Zhang D."/>
            <person name="Wang J.Y."/>
            <person name="Li Y.F."/>
            <person name="Zhong Z.M."/>
            <person name="Liu X."/>
            <person name="Yu X."/>
            <person name="Liu D.K."/>
            <person name="Tu X.D."/>
            <person name="Liu B."/>
            <person name="Hao Y."/>
            <person name="Liao X.Y."/>
            <person name="Jiang Y.T."/>
            <person name="Sun W.H."/>
            <person name="Chen J."/>
            <person name="Chen Y.Q."/>
            <person name="Ai Y."/>
            <person name="Zhai J.W."/>
            <person name="Wu S.S."/>
            <person name="Zhou Z."/>
            <person name="Hsiao Y.Y."/>
            <person name="Wu W.L."/>
            <person name="Chen Y.Y."/>
            <person name="Lin Y.F."/>
            <person name="Hsu J.L."/>
            <person name="Li C.Y."/>
            <person name="Wang Z.W."/>
            <person name="Zhao X."/>
            <person name="Zhong W.Y."/>
            <person name="Ma X.K."/>
            <person name="Ma L."/>
            <person name="Huang J."/>
            <person name="Chen G.Z."/>
            <person name="Huang M.Z."/>
            <person name="Huang L."/>
            <person name="Peng D.H."/>
            <person name="Luo Y.B."/>
            <person name="Zou S.Q."/>
            <person name="Chen S.P."/>
            <person name="Lan S."/>
            <person name="Tsai W.C."/>
            <person name="Van de Peer Y."/>
            <person name="Liu Z.J."/>
        </authorList>
    </citation>
    <scope>NUCLEOTIDE SEQUENCE [LARGE SCALE GENOMIC DNA]</scope>
    <source>
        <strain evidence="3">Lor288</strain>
    </source>
</reference>
<dbReference type="PANTHER" id="PTHR15678">
    <property type="entry name" value="ANTIGEN MLAA-22-RELATED"/>
    <property type="match status" value="1"/>
</dbReference>
<feature type="region of interest" description="Disordered" evidence="1">
    <location>
        <begin position="2227"/>
        <end position="2297"/>
    </location>
</feature>
<dbReference type="InterPro" id="IPR045167">
    <property type="entry name" value="Hobbit"/>
</dbReference>
<proteinExistence type="predicted"/>
<feature type="compositionally biased region" description="Basic and acidic residues" evidence="1">
    <location>
        <begin position="2287"/>
        <end position="2297"/>
    </location>
</feature>
<dbReference type="SMART" id="SM01214">
    <property type="entry name" value="Fmp27_GFWDK"/>
    <property type="match status" value="1"/>
</dbReference>
<feature type="compositionally biased region" description="Acidic residues" evidence="1">
    <location>
        <begin position="2646"/>
        <end position="2657"/>
    </location>
</feature>
<feature type="region of interest" description="Disordered" evidence="1">
    <location>
        <begin position="1696"/>
        <end position="1749"/>
    </location>
</feature>
<feature type="compositionally biased region" description="Basic and acidic residues" evidence="1">
    <location>
        <begin position="2340"/>
        <end position="2349"/>
    </location>
</feature>
<gene>
    <name evidence="3" type="ORF">KSP40_PGU009135</name>
</gene>
<comment type="caution">
    <text evidence="3">The sequence shown here is derived from an EMBL/GenBank/DDBJ whole genome shotgun (WGS) entry which is preliminary data.</text>
</comment>
<feature type="region of interest" description="Disordered" evidence="1">
    <location>
        <begin position="2610"/>
        <end position="2657"/>
    </location>
</feature>
<feature type="compositionally biased region" description="Low complexity" evidence="1">
    <location>
        <begin position="2246"/>
        <end position="2259"/>
    </location>
</feature>
<evidence type="ECO:0000259" key="2">
    <source>
        <dbReference type="SMART" id="SM01214"/>
    </source>
</evidence>
<dbReference type="Proteomes" id="UP001412067">
    <property type="component" value="Unassembled WGS sequence"/>
</dbReference>
<evidence type="ECO:0000256" key="1">
    <source>
        <dbReference type="SAM" id="MobiDB-lite"/>
    </source>
</evidence>
<keyword evidence="4" id="KW-1185">Reference proteome</keyword>
<feature type="compositionally biased region" description="Basic and acidic residues" evidence="1">
    <location>
        <begin position="1710"/>
        <end position="1722"/>
    </location>
</feature>
<feature type="region of interest" description="Disordered" evidence="1">
    <location>
        <begin position="2314"/>
        <end position="2374"/>
    </location>
</feature>
<feature type="compositionally biased region" description="Polar residues" evidence="1">
    <location>
        <begin position="2315"/>
        <end position="2324"/>
    </location>
</feature>
<dbReference type="EMBL" id="JBBWWR010000014">
    <property type="protein sequence ID" value="KAK8952671.1"/>
    <property type="molecule type" value="Genomic_DNA"/>
</dbReference>
<name>A0ABR2LWS1_9ASPA</name>
<feature type="compositionally biased region" description="Low complexity" evidence="1">
    <location>
        <begin position="1728"/>
        <end position="1741"/>
    </location>
</feature>
<dbReference type="Pfam" id="PF10344">
    <property type="entry name" value="Hobbit"/>
    <property type="match status" value="1"/>
</dbReference>
<feature type="compositionally biased region" description="Basic and acidic residues" evidence="1">
    <location>
        <begin position="2356"/>
        <end position="2374"/>
    </location>
</feature>
<feature type="compositionally biased region" description="Basic and acidic residues" evidence="1">
    <location>
        <begin position="1623"/>
        <end position="1639"/>
    </location>
</feature>
<feature type="domain" description="FMP27/BLTP2/Hobbit GFWDK motif-containing RBG unit" evidence="2">
    <location>
        <begin position="1127"/>
        <end position="1281"/>
    </location>
</feature>
<evidence type="ECO:0000313" key="4">
    <source>
        <dbReference type="Proteomes" id="UP001412067"/>
    </source>
</evidence>
<feature type="compositionally biased region" description="Acidic residues" evidence="1">
    <location>
        <begin position="1640"/>
        <end position="1655"/>
    </location>
</feature>
<accession>A0ABR2LWS1</accession>